<dbReference type="InterPro" id="IPR001647">
    <property type="entry name" value="HTH_TetR"/>
</dbReference>
<sequence length="217" mass="24453">MTGSESAKRETEDANGEGPQVLARPRPKQMRSQVRYDLILACAEELLMEKGAEGFKMSDLSERSGVPFGSLYQYFPDRTSVIATLAERYNHLGHRCVADELARLDRPDVLRVALERITHDYYDMFVSHPVMLVIWEATQGDRMLQRLDAEDGKYLAGLLFDAIERVAGQGDAEERTRFCRLVIVLIAAAVRDALTMEPEDAARSLARFSKMLPESPD</sequence>
<dbReference type="AlphaFoldDB" id="A0A4R5PP75"/>
<dbReference type="EMBL" id="SMSI01000001">
    <property type="protein sequence ID" value="TDH38799.1"/>
    <property type="molecule type" value="Genomic_DNA"/>
</dbReference>
<dbReference type="InterPro" id="IPR041674">
    <property type="entry name" value="TetR_C_22"/>
</dbReference>
<proteinExistence type="predicted"/>
<dbReference type="PROSITE" id="PS50977">
    <property type="entry name" value="HTH_TETR_2"/>
    <property type="match status" value="1"/>
</dbReference>
<name>A0A4R5PP75_9HYPH</name>
<gene>
    <name evidence="7" type="ORF">E2A64_06810</name>
</gene>
<dbReference type="GO" id="GO:0000976">
    <property type="term" value="F:transcription cis-regulatory region binding"/>
    <property type="evidence" value="ECO:0007669"/>
    <property type="project" value="TreeGrafter"/>
</dbReference>
<dbReference type="Gene3D" id="1.10.357.10">
    <property type="entry name" value="Tetracycline Repressor, domain 2"/>
    <property type="match status" value="1"/>
</dbReference>
<comment type="caution">
    <text evidence="7">The sequence shown here is derived from an EMBL/GenBank/DDBJ whole genome shotgun (WGS) entry which is preliminary data.</text>
</comment>
<dbReference type="InterPro" id="IPR050109">
    <property type="entry name" value="HTH-type_TetR-like_transc_reg"/>
</dbReference>
<feature type="compositionally biased region" description="Basic and acidic residues" evidence="5">
    <location>
        <begin position="1"/>
        <end position="12"/>
    </location>
</feature>
<evidence type="ECO:0000256" key="3">
    <source>
        <dbReference type="ARBA" id="ARBA00023163"/>
    </source>
</evidence>
<keyword evidence="1" id="KW-0805">Transcription regulation</keyword>
<dbReference type="Pfam" id="PF17928">
    <property type="entry name" value="TetR_C_22"/>
    <property type="match status" value="1"/>
</dbReference>
<dbReference type="Pfam" id="PF00440">
    <property type="entry name" value="TetR_N"/>
    <property type="match status" value="1"/>
</dbReference>
<feature type="DNA-binding region" description="H-T-H motif" evidence="4">
    <location>
        <begin position="56"/>
        <end position="75"/>
    </location>
</feature>
<dbReference type="PANTHER" id="PTHR30055">
    <property type="entry name" value="HTH-TYPE TRANSCRIPTIONAL REGULATOR RUTR"/>
    <property type="match status" value="1"/>
</dbReference>
<dbReference type="PANTHER" id="PTHR30055:SF234">
    <property type="entry name" value="HTH-TYPE TRANSCRIPTIONAL REGULATOR BETI"/>
    <property type="match status" value="1"/>
</dbReference>
<protein>
    <submittedName>
        <fullName evidence="7">TetR/AcrR family transcriptional regulator</fullName>
    </submittedName>
</protein>
<dbReference type="GO" id="GO:0003700">
    <property type="term" value="F:DNA-binding transcription factor activity"/>
    <property type="evidence" value="ECO:0007669"/>
    <property type="project" value="TreeGrafter"/>
</dbReference>
<dbReference type="Proteomes" id="UP000295131">
    <property type="component" value="Unassembled WGS sequence"/>
</dbReference>
<keyword evidence="3" id="KW-0804">Transcription</keyword>
<dbReference type="SUPFAM" id="SSF46689">
    <property type="entry name" value="Homeodomain-like"/>
    <property type="match status" value="1"/>
</dbReference>
<organism evidence="7 8">
    <name type="scientific">Pseudohoeflea suaedae</name>
    <dbReference type="NCBI Taxonomy" id="877384"/>
    <lineage>
        <taxon>Bacteria</taxon>
        <taxon>Pseudomonadati</taxon>
        <taxon>Pseudomonadota</taxon>
        <taxon>Alphaproteobacteria</taxon>
        <taxon>Hyphomicrobiales</taxon>
        <taxon>Rhizobiaceae</taxon>
        <taxon>Pseudohoeflea</taxon>
    </lineage>
</organism>
<evidence type="ECO:0000256" key="5">
    <source>
        <dbReference type="SAM" id="MobiDB-lite"/>
    </source>
</evidence>
<evidence type="ECO:0000259" key="6">
    <source>
        <dbReference type="PROSITE" id="PS50977"/>
    </source>
</evidence>
<evidence type="ECO:0000256" key="2">
    <source>
        <dbReference type="ARBA" id="ARBA00023125"/>
    </source>
</evidence>
<evidence type="ECO:0000313" key="7">
    <source>
        <dbReference type="EMBL" id="TDH38799.1"/>
    </source>
</evidence>
<dbReference type="PRINTS" id="PR00455">
    <property type="entry name" value="HTHTETR"/>
</dbReference>
<evidence type="ECO:0000313" key="8">
    <source>
        <dbReference type="Proteomes" id="UP000295131"/>
    </source>
</evidence>
<dbReference type="InterPro" id="IPR009057">
    <property type="entry name" value="Homeodomain-like_sf"/>
</dbReference>
<reference evidence="7 8" key="1">
    <citation type="journal article" date="2013" name="Int. J. Syst. Evol. Microbiol.">
        <title>Hoeflea suaedae sp. nov., an endophytic bacterium isolated from the root of the halophyte Suaeda maritima.</title>
        <authorList>
            <person name="Chung E.J."/>
            <person name="Park J.A."/>
            <person name="Pramanik P."/>
            <person name="Bibi F."/>
            <person name="Jeon C.O."/>
            <person name="Chung Y.R."/>
        </authorList>
    </citation>
    <scope>NUCLEOTIDE SEQUENCE [LARGE SCALE GENOMIC DNA]</scope>
    <source>
        <strain evidence="7 8">YC6898</strain>
    </source>
</reference>
<feature type="region of interest" description="Disordered" evidence="5">
    <location>
        <begin position="1"/>
        <end position="28"/>
    </location>
</feature>
<dbReference type="OrthoDB" id="9808189at2"/>
<accession>A0A4R5PP75</accession>
<keyword evidence="8" id="KW-1185">Reference proteome</keyword>
<keyword evidence="2 4" id="KW-0238">DNA-binding</keyword>
<evidence type="ECO:0000256" key="1">
    <source>
        <dbReference type="ARBA" id="ARBA00023015"/>
    </source>
</evidence>
<evidence type="ECO:0000256" key="4">
    <source>
        <dbReference type="PROSITE-ProRule" id="PRU00335"/>
    </source>
</evidence>
<feature type="domain" description="HTH tetR-type" evidence="6">
    <location>
        <begin position="33"/>
        <end position="93"/>
    </location>
</feature>